<dbReference type="InterPro" id="IPR039537">
    <property type="entry name" value="Retrotran_Ty1/copia-like"/>
</dbReference>
<name>A0ABD1BQC5_CARAN</name>
<proteinExistence type="predicted"/>
<feature type="domain" description="GAG-pre-integrase" evidence="1">
    <location>
        <begin position="47"/>
        <end position="93"/>
    </location>
</feature>
<reference evidence="2 3" key="1">
    <citation type="submission" date="2024-04" db="EMBL/GenBank/DDBJ databases">
        <title>Genome assembly C_amara_ONT_v2.</title>
        <authorList>
            <person name="Yant L."/>
            <person name="Moore C."/>
            <person name="Slenker M."/>
        </authorList>
    </citation>
    <scope>NUCLEOTIDE SEQUENCE [LARGE SCALE GENOMIC DNA]</scope>
    <source>
        <tissue evidence="2">Leaf</tissue>
    </source>
</reference>
<dbReference type="EMBL" id="JBANAX010000182">
    <property type="protein sequence ID" value="KAL1219422.1"/>
    <property type="molecule type" value="Genomic_DNA"/>
</dbReference>
<comment type="caution">
    <text evidence="2">The sequence shown here is derived from an EMBL/GenBank/DDBJ whole genome shotgun (WGS) entry which is preliminary data.</text>
</comment>
<evidence type="ECO:0000259" key="1">
    <source>
        <dbReference type="Pfam" id="PF13976"/>
    </source>
</evidence>
<dbReference type="AlphaFoldDB" id="A0ABD1BQC5"/>
<keyword evidence="3" id="KW-1185">Reference proteome</keyword>
<protein>
    <submittedName>
        <fullName evidence="2">Retrovirus-related Pol polyprotein from transposon TNT 1-94</fullName>
    </submittedName>
</protein>
<accession>A0ABD1BQC5</accession>
<dbReference type="PANTHER" id="PTHR42648">
    <property type="entry name" value="TRANSPOSASE, PUTATIVE-RELATED"/>
    <property type="match status" value="1"/>
</dbReference>
<dbReference type="PANTHER" id="PTHR42648:SF25">
    <property type="entry name" value="RNA-DIRECTED DNA POLYMERASE"/>
    <property type="match status" value="1"/>
</dbReference>
<gene>
    <name evidence="2" type="ORF">V5N11_015463</name>
</gene>
<dbReference type="InterPro" id="IPR025724">
    <property type="entry name" value="GAG-pre-integrase_dom"/>
</dbReference>
<evidence type="ECO:0000313" key="3">
    <source>
        <dbReference type="Proteomes" id="UP001558713"/>
    </source>
</evidence>
<dbReference type="Proteomes" id="UP001558713">
    <property type="component" value="Unassembled WGS sequence"/>
</dbReference>
<organism evidence="2 3">
    <name type="scientific">Cardamine amara subsp. amara</name>
    <dbReference type="NCBI Taxonomy" id="228776"/>
    <lineage>
        <taxon>Eukaryota</taxon>
        <taxon>Viridiplantae</taxon>
        <taxon>Streptophyta</taxon>
        <taxon>Embryophyta</taxon>
        <taxon>Tracheophyta</taxon>
        <taxon>Spermatophyta</taxon>
        <taxon>Magnoliopsida</taxon>
        <taxon>eudicotyledons</taxon>
        <taxon>Gunneridae</taxon>
        <taxon>Pentapetalae</taxon>
        <taxon>rosids</taxon>
        <taxon>malvids</taxon>
        <taxon>Brassicales</taxon>
        <taxon>Brassicaceae</taxon>
        <taxon>Cardamineae</taxon>
        <taxon>Cardamine</taxon>
    </lineage>
</organism>
<dbReference type="Pfam" id="PF13976">
    <property type="entry name" value="gag_pre-integrs"/>
    <property type="match status" value="1"/>
</dbReference>
<evidence type="ECO:0000313" key="2">
    <source>
        <dbReference type="EMBL" id="KAL1219422.1"/>
    </source>
</evidence>
<sequence>MKDNLLKIFDRNGQLLVETTRSKNRLYKVVLDVDDIIKCLYLKGIRKSSKWHARLGHVNLETMNKMINKGLVMGIPKISIEKETCVSCLLGKQTRQAFPQATSYHASQILELIHGDLCRPITPPTPAQKRYVFVLIDDYSRYM</sequence>